<dbReference type="PANTHER" id="PTHR44591:SF3">
    <property type="entry name" value="RESPONSE REGULATORY DOMAIN-CONTAINING PROTEIN"/>
    <property type="match status" value="1"/>
</dbReference>
<dbReference type="PROSITE" id="PS50110">
    <property type="entry name" value="RESPONSE_REGULATORY"/>
    <property type="match status" value="1"/>
</dbReference>
<accession>A0A7H9BQM7</accession>
<keyword evidence="1" id="KW-0597">Phosphoprotein</keyword>
<dbReference type="KEGG" id="chiz:HQ393_15525"/>
<dbReference type="RefSeq" id="WP_179356337.1">
    <property type="nucleotide sequence ID" value="NZ_CP058627.1"/>
</dbReference>
<dbReference type="SUPFAM" id="SSF52172">
    <property type="entry name" value="CheY-like"/>
    <property type="match status" value="1"/>
</dbReference>
<dbReference type="EMBL" id="CP058627">
    <property type="protein sequence ID" value="QLG89544.1"/>
    <property type="molecule type" value="Genomic_DNA"/>
</dbReference>
<evidence type="ECO:0000256" key="1">
    <source>
        <dbReference type="ARBA" id="ARBA00022553"/>
    </source>
</evidence>
<reference evidence="5 6" key="1">
    <citation type="submission" date="2020-07" db="EMBL/GenBank/DDBJ databases">
        <title>Complete genome sequence of Chitinibacter sp. 2T18.</title>
        <authorList>
            <person name="Bae J.-W."/>
            <person name="Choi J.-W."/>
        </authorList>
    </citation>
    <scope>NUCLEOTIDE SEQUENCE [LARGE SCALE GENOMIC DNA]</scope>
    <source>
        <strain evidence="5 6">2T18</strain>
    </source>
</reference>
<name>A0A7H9BQM7_9NEIS</name>
<sequence>MMGVSVPKVRPYSFVDGAPIETSAPVINVNDFSQFKILVIDHVAEMRATMSMTLNQFGAQSVEYANRSGEALGMLRRTTYDIVLCAYDLGTGFDGLYLFEEARRHGLLKASCVFIILTGERQTSKVIGAAELAPDAIVLKPFTGDTLYDRIIRALRKKRRFQPIDDACIALDFLRAIALCDYEVEQGGDDAIDFMRMKLHLLLRIADWAGARDLSRLLLAKADLPWAKMALGKALFQLREYDEAQHLFQQIIAEHELILEAYDWLARTQQAQHQINEAKMTLNRAVTRSPYVINRMRELGEVAMISGDLQLAEQSFTETVRLARFSFWPQVSDYSQLGEVQLARGDVGAARKTAETLRKDFRTGPDRLMADVMDVEITLKMGDKNKARTQLDAALGAARTYIEPPSASLGLALAKSCLTQNRVEEAQKLTQQVLKNRHDDPMLAARVTRIYKEQGREEEALRIIEATAANIVELNNEAVRLAQSGDLKAAAERFLAAAKDMPSNLQVLLNAINALLALVNKEGWHASYMRKAQELLARVETIDPANGKGLQMAEVFRKTQRRFGVKA</sequence>
<evidence type="ECO:0000256" key="2">
    <source>
        <dbReference type="PROSITE-ProRule" id="PRU00169"/>
    </source>
</evidence>
<dbReference type="InterPro" id="IPR011006">
    <property type="entry name" value="CheY-like_superfamily"/>
</dbReference>
<dbReference type="InterPro" id="IPR050595">
    <property type="entry name" value="Bact_response_regulator"/>
</dbReference>
<evidence type="ECO:0000259" key="4">
    <source>
        <dbReference type="PROSITE" id="PS50110"/>
    </source>
</evidence>
<dbReference type="InterPro" id="IPR001789">
    <property type="entry name" value="Sig_transdc_resp-reg_receiver"/>
</dbReference>
<dbReference type="SUPFAM" id="SSF48452">
    <property type="entry name" value="TPR-like"/>
    <property type="match status" value="2"/>
</dbReference>
<dbReference type="GO" id="GO:0000160">
    <property type="term" value="P:phosphorelay signal transduction system"/>
    <property type="evidence" value="ECO:0007669"/>
    <property type="project" value="InterPro"/>
</dbReference>
<comment type="caution">
    <text evidence="2">Lacks conserved residue(s) required for the propagation of feature annotation.</text>
</comment>
<dbReference type="Gene3D" id="1.25.40.10">
    <property type="entry name" value="Tetratricopeptide repeat domain"/>
    <property type="match status" value="2"/>
</dbReference>
<feature type="domain" description="Response regulatory" evidence="4">
    <location>
        <begin position="36"/>
        <end position="155"/>
    </location>
</feature>
<dbReference type="PANTHER" id="PTHR44591">
    <property type="entry name" value="STRESS RESPONSE REGULATOR PROTEIN 1"/>
    <property type="match status" value="1"/>
</dbReference>
<keyword evidence="6" id="KW-1185">Reference proteome</keyword>
<evidence type="ECO:0000313" key="6">
    <source>
        <dbReference type="Proteomes" id="UP000509597"/>
    </source>
</evidence>
<evidence type="ECO:0000313" key="5">
    <source>
        <dbReference type="EMBL" id="QLG89544.1"/>
    </source>
</evidence>
<dbReference type="InterPro" id="IPR011990">
    <property type="entry name" value="TPR-like_helical_dom_sf"/>
</dbReference>
<dbReference type="Proteomes" id="UP000509597">
    <property type="component" value="Chromosome"/>
</dbReference>
<proteinExistence type="predicted"/>
<keyword evidence="3" id="KW-0175">Coiled coil</keyword>
<gene>
    <name evidence="5" type="ORF">HQ393_15525</name>
</gene>
<protein>
    <submittedName>
        <fullName evidence="5">Response regulator</fullName>
    </submittedName>
</protein>
<dbReference type="AlphaFoldDB" id="A0A7H9BQM7"/>
<organism evidence="5 6">
    <name type="scientific">Chitinibacter bivalviorum</name>
    <dbReference type="NCBI Taxonomy" id="2739434"/>
    <lineage>
        <taxon>Bacteria</taxon>
        <taxon>Pseudomonadati</taxon>
        <taxon>Pseudomonadota</taxon>
        <taxon>Betaproteobacteria</taxon>
        <taxon>Neisseriales</taxon>
        <taxon>Chitinibacteraceae</taxon>
        <taxon>Chitinibacter</taxon>
    </lineage>
</organism>
<feature type="coiled-coil region" evidence="3">
    <location>
        <begin position="457"/>
        <end position="484"/>
    </location>
</feature>
<dbReference type="SMART" id="SM00448">
    <property type="entry name" value="REC"/>
    <property type="match status" value="1"/>
</dbReference>
<dbReference type="Pfam" id="PF00072">
    <property type="entry name" value="Response_reg"/>
    <property type="match status" value="1"/>
</dbReference>
<dbReference type="Gene3D" id="3.40.50.2300">
    <property type="match status" value="1"/>
</dbReference>
<evidence type="ECO:0000256" key="3">
    <source>
        <dbReference type="SAM" id="Coils"/>
    </source>
</evidence>